<dbReference type="Pfam" id="PF03629">
    <property type="entry name" value="SASA"/>
    <property type="match status" value="1"/>
</dbReference>
<evidence type="ECO:0000256" key="1">
    <source>
        <dbReference type="ARBA" id="ARBA00022801"/>
    </source>
</evidence>
<accession>A0AAW8YGM2</accession>
<evidence type="ECO:0000313" key="4">
    <source>
        <dbReference type="Proteomes" id="UP001280897"/>
    </source>
</evidence>
<dbReference type="GeneID" id="57366774"/>
<dbReference type="InterPro" id="IPR039329">
    <property type="entry name" value="SIAE"/>
</dbReference>
<dbReference type="SUPFAM" id="SSF52266">
    <property type="entry name" value="SGNH hydrolase"/>
    <property type="match status" value="1"/>
</dbReference>
<dbReference type="InterPro" id="IPR036514">
    <property type="entry name" value="SGNH_hydro_sf"/>
</dbReference>
<name>A0AAW8YGM2_PEDAC</name>
<dbReference type="RefSeq" id="WP_008841548.1">
    <property type="nucleotide sequence ID" value="NZ_CP050079.1"/>
</dbReference>
<dbReference type="InterPro" id="IPR005181">
    <property type="entry name" value="SASA"/>
</dbReference>
<reference evidence="3" key="1">
    <citation type="journal article" date="2023" name="PeerJ">
        <title>Selection and evaluation of lactic acid bacteria from chicken feces in Thailand as potential probiotics.</title>
        <authorList>
            <person name="Khurajog B."/>
            <person name="Disastra Y."/>
            <person name="Lawwyne L.D."/>
            <person name="Sirichokchatchawan W."/>
            <person name="Niyomtham W."/>
            <person name="Yindee J."/>
            <person name="Hampson D.J."/>
            <person name="Prapasarakul N."/>
        </authorList>
    </citation>
    <scope>NUCLEOTIDE SEQUENCE</scope>
    <source>
        <strain evidence="3">BF9</strain>
    </source>
</reference>
<proteinExistence type="predicted"/>
<dbReference type="PANTHER" id="PTHR22901:SF0">
    <property type="entry name" value="SIALATE O-ACETYLESTERASE"/>
    <property type="match status" value="1"/>
</dbReference>
<dbReference type="EMBL" id="JAWJAV010000002">
    <property type="protein sequence ID" value="MDV2620891.1"/>
    <property type="molecule type" value="Genomic_DNA"/>
</dbReference>
<evidence type="ECO:0000259" key="2">
    <source>
        <dbReference type="Pfam" id="PF03629"/>
    </source>
</evidence>
<dbReference type="PANTHER" id="PTHR22901">
    <property type="entry name" value="SIALATE O-ACETYLESTERASE"/>
    <property type="match status" value="1"/>
</dbReference>
<dbReference type="Proteomes" id="UP001280897">
    <property type="component" value="Unassembled WGS sequence"/>
</dbReference>
<dbReference type="Gene3D" id="3.40.50.1110">
    <property type="entry name" value="SGNH hydrolase"/>
    <property type="match status" value="1"/>
</dbReference>
<dbReference type="AlphaFoldDB" id="A0AAW8YGM2"/>
<feature type="domain" description="Sialate O-acetylesterase" evidence="2">
    <location>
        <begin position="277"/>
        <end position="387"/>
    </location>
</feature>
<reference evidence="3" key="2">
    <citation type="submission" date="2023-10" db="EMBL/GenBank/DDBJ databases">
        <authorList>
            <person name="Khurajog B."/>
        </authorList>
    </citation>
    <scope>NUCLEOTIDE SEQUENCE</scope>
    <source>
        <strain evidence="3">BF9</strain>
    </source>
</reference>
<keyword evidence="1" id="KW-0378">Hydrolase</keyword>
<gene>
    <name evidence="3" type="ORF">R0G89_03990</name>
</gene>
<evidence type="ECO:0000313" key="3">
    <source>
        <dbReference type="EMBL" id="MDV2620891.1"/>
    </source>
</evidence>
<sequence length="502" mass="57132">MQDYQLQVDQIFSDNMILPFGKPFQISGLATAGATVKTTIGTQVARAIVRKDGTWDCQFRPFTDYRTSFEVKIEVQNHQLKLENVRFGQVLLIAGQSNVGFRMSQDQNFTEAQTSIPATPITYYNVPQPAFVYEDGEVKEYQSRATHWHQVKKSNLGHVSAVGYYAAQEMARQDPKMPVGIVCCTRDGASAGTWVSETSLRKDKLLAKRVVEPFLSHIEKITDADFKADIERYHQTVKRHNRLMYNFMKNNPEVPIGEALNIVGQTPWPPPKTPDSYLRPGALFNAMVRKIRHFRFSQLVWYQGETDADQPEIYDRLLQTLINDWRATLADVSLPVYVVQLPKYADVNRHAWAKIRQQQLKVAQRLADTYLISIADTGEYYNPHPTAKMAAGQRIGRILAGKDYQATPQLGWLSLEAEQTCFHFWYVKELHATQPPLIEGYVQQKWQAVPAEIKGTDLRVHFPLGTTQARYGYSNAPTLTLFNEIGDPVSPFVVDLTTQELI</sequence>
<dbReference type="GO" id="GO:0001681">
    <property type="term" value="F:sialate O-acetylesterase activity"/>
    <property type="evidence" value="ECO:0007669"/>
    <property type="project" value="InterPro"/>
</dbReference>
<organism evidence="3 4">
    <name type="scientific">Pediococcus acidilactici</name>
    <dbReference type="NCBI Taxonomy" id="1254"/>
    <lineage>
        <taxon>Bacteria</taxon>
        <taxon>Bacillati</taxon>
        <taxon>Bacillota</taxon>
        <taxon>Bacilli</taxon>
        <taxon>Lactobacillales</taxon>
        <taxon>Lactobacillaceae</taxon>
        <taxon>Pediococcus</taxon>
        <taxon>Pediococcus acidilactici group</taxon>
    </lineage>
</organism>
<protein>
    <submittedName>
        <fullName evidence="3">Sialate O-acetylesterase</fullName>
    </submittedName>
</protein>
<dbReference type="GO" id="GO:0005975">
    <property type="term" value="P:carbohydrate metabolic process"/>
    <property type="evidence" value="ECO:0007669"/>
    <property type="project" value="TreeGrafter"/>
</dbReference>
<comment type="caution">
    <text evidence="3">The sequence shown here is derived from an EMBL/GenBank/DDBJ whole genome shotgun (WGS) entry which is preliminary data.</text>
</comment>